<dbReference type="AlphaFoldDB" id="Q4CLW9"/>
<dbReference type="InParanoid" id="Q4CLW9"/>
<keyword evidence="3" id="KW-1185">Reference proteome</keyword>
<comment type="caution">
    <text evidence="2">The sequence shown here is derived from an EMBL/GenBank/DDBJ whole genome shotgun (WGS) entry which is preliminary data.</text>
</comment>
<accession>Q4CLW9</accession>
<protein>
    <submittedName>
        <fullName evidence="2">Uncharacterized protein</fullName>
    </submittedName>
</protein>
<keyword evidence="1" id="KW-0472">Membrane</keyword>
<dbReference type="KEGG" id="tcr:505683.5"/>
<sequence length="150" mass="17201">MEVRGKGNRTLQPAGIGLCIHVYICNSSVHEDVIVMGTARRRKWFLDSCRHHHHRSTFLLSHLLFFVLFFCLCLLFREMTLQLFLADTSLCVLCVRENIPVWPFALLLSGPQRGPSRIFFFSSTRPAPLLPCLHDELFETGDLWLMTGAP</sequence>
<evidence type="ECO:0000313" key="2">
    <source>
        <dbReference type="EMBL" id="EAN81271.1"/>
    </source>
</evidence>
<dbReference type="PaxDb" id="353153-Q4CLW9"/>
<dbReference type="SMR" id="Q4CLW9"/>
<feature type="transmembrane region" description="Helical" evidence="1">
    <location>
        <begin position="58"/>
        <end position="76"/>
    </location>
</feature>
<dbReference type="GeneID" id="3532118"/>
<proteinExistence type="predicted"/>
<dbReference type="RefSeq" id="XP_802717.1">
    <property type="nucleotide sequence ID" value="XM_797624.1"/>
</dbReference>
<organism evidence="2 3">
    <name type="scientific">Trypanosoma cruzi (strain CL Brener)</name>
    <dbReference type="NCBI Taxonomy" id="353153"/>
    <lineage>
        <taxon>Eukaryota</taxon>
        <taxon>Discoba</taxon>
        <taxon>Euglenozoa</taxon>
        <taxon>Kinetoplastea</taxon>
        <taxon>Metakinetoplastina</taxon>
        <taxon>Trypanosomatida</taxon>
        <taxon>Trypanosomatidae</taxon>
        <taxon>Trypanosoma</taxon>
        <taxon>Schizotrypanum</taxon>
    </lineage>
</organism>
<gene>
    <name evidence="2" type="ORF">Tc00.1047053505683.5</name>
</gene>
<keyword evidence="1" id="KW-1133">Transmembrane helix</keyword>
<name>Q4CLW9_TRYCC</name>
<dbReference type="Proteomes" id="UP000002296">
    <property type="component" value="Unassembled WGS sequence"/>
</dbReference>
<reference evidence="2 3" key="1">
    <citation type="journal article" date="2005" name="Science">
        <title>The genome sequence of Trypanosoma cruzi, etiologic agent of Chagas disease.</title>
        <authorList>
            <person name="El-Sayed N.M."/>
            <person name="Myler P.J."/>
            <person name="Bartholomeu D.C."/>
            <person name="Nilsson D."/>
            <person name="Aggarwal G."/>
            <person name="Tran A.N."/>
            <person name="Ghedin E."/>
            <person name="Worthey E.A."/>
            <person name="Delcher A.L."/>
            <person name="Blandin G."/>
            <person name="Westenberger S.J."/>
            <person name="Caler E."/>
            <person name="Cerqueira G.C."/>
            <person name="Branche C."/>
            <person name="Haas B."/>
            <person name="Anupama A."/>
            <person name="Arner E."/>
            <person name="Aslund L."/>
            <person name="Attipoe P."/>
            <person name="Bontempi E."/>
            <person name="Bringaud F."/>
            <person name="Burton P."/>
            <person name="Cadag E."/>
            <person name="Campbell D.A."/>
            <person name="Carrington M."/>
            <person name="Crabtree J."/>
            <person name="Darban H."/>
            <person name="da Silveira J.F."/>
            <person name="de Jong P."/>
            <person name="Edwards K."/>
            <person name="Englund P.T."/>
            <person name="Fazelina G."/>
            <person name="Feldblyum T."/>
            <person name="Ferella M."/>
            <person name="Frasch A.C."/>
            <person name="Gull K."/>
            <person name="Horn D."/>
            <person name="Hou L."/>
            <person name="Huang Y."/>
            <person name="Kindlund E."/>
            <person name="Klingbeil M."/>
            <person name="Kluge S."/>
            <person name="Koo H."/>
            <person name="Lacerda D."/>
            <person name="Levin M.J."/>
            <person name="Lorenzi H."/>
            <person name="Louie T."/>
            <person name="Machado C.R."/>
            <person name="McCulloch R."/>
            <person name="McKenna A."/>
            <person name="Mizuno Y."/>
            <person name="Mottram J.C."/>
            <person name="Nelson S."/>
            <person name="Ochaya S."/>
            <person name="Osoegawa K."/>
            <person name="Pai G."/>
            <person name="Parsons M."/>
            <person name="Pentony M."/>
            <person name="Pettersson U."/>
            <person name="Pop M."/>
            <person name="Ramirez J.L."/>
            <person name="Rinta J."/>
            <person name="Robertson L."/>
            <person name="Salzberg S.L."/>
            <person name="Sanchez D.O."/>
            <person name="Seyler A."/>
            <person name="Sharma R."/>
            <person name="Shetty J."/>
            <person name="Simpson A.J."/>
            <person name="Sisk E."/>
            <person name="Tammi M.T."/>
            <person name="Tarleton R."/>
            <person name="Teixeira S."/>
            <person name="Van Aken S."/>
            <person name="Vogt C."/>
            <person name="Ward P.N."/>
            <person name="Wickstead B."/>
            <person name="Wortman J."/>
            <person name="White O."/>
            <person name="Fraser C.M."/>
            <person name="Stuart K.D."/>
            <person name="Andersson B."/>
        </authorList>
    </citation>
    <scope>NUCLEOTIDE SEQUENCE [LARGE SCALE GENOMIC DNA]</scope>
    <source>
        <strain evidence="2 3">CL Brener</strain>
    </source>
</reference>
<evidence type="ECO:0000256" key="1">
    <source>
        <dbReference type="SAM" id="Phobius"/>
    </source>
</evidence>
<evidence type="ECO:0000313" key="3">
    <source>
        <dbReference type="Proteomes" id="UP000002296"/>
    </source>
</evidence>
<dbReference type="EMBL" id="AAHK01003852">
    <property type="protein sequence ID" value="EAN81271.1"/>
    <property type="molecule type" value="Genomic_DNA"/>
</dbReference>
<keyword evidence="1" id="KW-0812">Transmembrane</keyword>